<evidence type="ECO:0000256" key="1">
    <source>
        <dbReference type="ARBA" id="ARBA00005801"/>
    </source>
</evidence>
<keyword evidence="5" id="KW-1185">Reference proteome</keyword>
<dbReference type="GO" id="GO:0005886">
    <property type="term" value="C:plasma membrane"/>
    <property type="evidence" value="ECO:0007669"/>
    <property type="project" value="TreeGrafter"/>
</dbReference>
<dbReference type="Gene3D" id="1.20.120.1220">
    <property type="match status" value="1"/>
</dbReference>
<keyword evidence="2" id="KW-0812">Transmembrane</keyword>
<dbReference type="HOGENOM" id="CLU_1685104_0_0_6"/>
<sequence length="166" mass="17157">MISTTAIAVWCSLTGYWDARHRRIPNLLTLPAALAGLAYAVVTQTAALGELPWGAVAAGAAIALVLTLPGFALGKLGGGDVKLLLAIGLLGGHPAVLSSFVVAAFTVTGLFLALILATRLAPWPGLPGPLRCSLQRLPGPREARLPFGVGLCAGLLGYIVWLTWLQ</sequence>
<dbReference type="Pfam" id="PF01478">
    <property type="entry name" value="Peptidase_A24"/>
    <property type="match status" value="1"/>
</dbReference>
<dbReference type="InterPro" id="IPR050882">
    <property type="entry name" value="Prepilin_peptidase/N-MTase"/>
</dbReference>
<evidence type="ECO:0000256" key="2">
    <source>
        <dbReference type="SAM" id="Phobius"/>
    </source>
</evidence>
<organism evidence="4 5">
    <name type="scientific">Alkalilimnicola ehrlichii (strain ATCC BAA-1101 / DSM 17681 / MLHE-1)</name>
    <dbReference type="NCBI Taxonomy" id="187272"/>
    <lineage>
        <taxon>Bacteria</taxon>
        <taxon>Pseudomonadati</taxon>
        <taxon>Pseudomonadota</taxon>
        <taxon>Gammaproteobacteria</taxon>
        <taxon>Chromatiales</taxon>
        <taxon>Ectothiorhodospiraceae</taxon>
        <taxon>Alkalilimnicola</taxon>
    </lineage>
</organism>
<feature type="domain" description="Prepilin type IV endopeptidase peptidase" evidence="3">
    <location>
        <begin position="7"/>
        <end position="110"/>
    </location>
</feature>
<dbReference type="GO" id="GO:0006465">
    <property type="term" value="P:signal peptide processing"/>
    <property type="evidence" value="ECO:0007669"/>
    <property type="project" value="TreeGrafter"/>
</dbReference>
<keyword evidence="2" id="KW-0472">Membrane</keyword>
<dbReference type="KEGG" id="aeh:Mlg_2165"/>
<protein>
    <submittedName>
        <fullName evidence="4">Peptidase A24A, prepilin type IV</fullName>
    </submittedName>
</protein>
<dbReference type="PANTHER" id="PTHR30487">
    <property type="entry name" value="TYPE 4 PREPILIN-LIKE PROTEINS LEADER PEPTIDE-PROCESSING ENZYME"/>
    <property type="match status" value="1"/>
</dbReference>
<dbReference type="Proteomes" id="UP000001962">
    <property type="component" value="Chromosome"/>
</dbReference>
<dbReference type="InterPro" id="IPR000045">
    <property type="entry name" value="Prepilin_IV_endopep_pep"/>
</dbReference>
<feature type="transmembrane region" description="Helical" evidence="2">
    <location>
        <begin position="53"/>
        <end position="74"/>
    </location>
</feature>
<feature type="transmembrane region" description="Helical" evidence="2">
    <location>
        <begin position="145"/>
        <end position="165"/>
    </location>
</feature>
<reference evidence="5" key="1">
    <citation type="submission" date="2006-08" db="EMBL/GenBank/DDBJ databases">
        <title>Complete sequence of Alkalilimnicola ehrilichei MLHE-1.</title>
        <authorList>
            <person name="Copeland A."/>
            <person name="Lucas S."/>
            <person name="Lapidus A."/>
            <person name="Barry K."/>
            <person name="Detter J.C."/>
            <person name="Glavina del Rio T."/>
            <person name="Hammon N."/>
            <person name="Israni S."/>
            <person name="Dalin E."/>
            <person name="Tice H."/>
            <person name="Pitluck S."/>
            <person name="Sims D."/>
            <person name="Brettin T."/>
            <person name="Bruce D."/>
            <person name="Han C."/>
            <person name="Tapia R."/>
            <person name="Gilna P."/>
            <person name="Schmutz J."/>
            <person name="Larimer F."/>
            <person name="Land M."/>
            <person name="Hauser L."/>
            <person name="Kyrpides N."/>
            <person name="Mikhailova N."/>
            <person name="Oremland R.S."/>
            <person name="Hoeft S.E."/>
            <person name="Switzer-Blum J."/>
            <person name="Kulp T."/>
            <person name="King G."/>
            <person name="Tabita R."/>
            <person name="Witte B."/>
            <person name="Santini J.M."/>
            <person name="Basu P."/>
            <person name="Hollibaugh J.T."/>
            <person name="Xie G."/>
            <person name="Stolz J.F."/>
            <person name="Richardson P."/>
        </authorList>
    </citation>
    <scope>NUCLEOTIDE SEQUENCE [LARGE SCALE GENOMIC DNA]</scope>
    <source>
        <strain evidence="5">ATCC BAA-1101 / DSM 17681 / MLHE-1</strain>
    </source>
</reference>
<dbReference type="RefSeq" id="WP_011629901.1">
    <property type="nucleotide sequence ID" value="NC_008340.1"/>
</dbReference>
<comment type="similarity">
    <text evidence="1">Belongs to the peptidase A24 family.</text>
</comment>
<proteinExistence type="inferred from homology"/>
<feature type="transmembrane region" description="Helical" evidence="2">
    <location>
        <begin position="95"/>
        <end position="117"/>
    </location>
</feature>
<evidence type="ECO:0000259" key="3">
    <source>
        <dbReference type="Pfam" id="PF01478"/>
    </source>
</evidence>
<accession>Q0A6N0</accession>
<name>Q0A6N0_ALKEH</name>
<evidence type="ECO:0000313" key="4">
    <source>
        <dbReference type="EMBL" id="ABI57507.1"/>
    </source>
</evidence>
<dbReference type="eggNOG" id="COG4960">
    <property type="taxonomic scope" value="Bacteria"/>
</dbReference>
<evidence type="ECO:0000313" key="5">
    <source>
        <dbReference type="Proteomes" id="UP000001962"/>
    </source>
</evidence>
<keyword evidence="2" id="KW-1133">Transmembrane helix</keyword>
<dbReference type="EMBL" id="CP000453">
    <property type="protein sequence ID" value="ABI57507.1"/>
    <property type="molecule type" value="Genomic_DNA"/>
</dbReference>
<gene>
    <name evidence="4" type="ordered locus">Mlg_2165</name>
</gene>
<dbReference type="AlphaFoldDB" id="Q0A6N0"/>
<dbReference type="PANTHER" id="PTHR30487:SF0">
    <property type="entry name" value="PREPILIN LEADER PEPTIDASE_N-METHYLTRANSFERASE-RELATED"/>
    <property type="match status" value="1"/>
</dbReference>
<feature type="transmembrane region" description="Helical" evidence="2">
    <location>
        <begin position="27"/>
        <end position="47"/>
    </location>
</feature>
<dbReference type="GO" id="GO:0004190">
    <property type="term" value="F:aspartic-type endopeptidase activity"/>
    <property type="evidence" value="ECO:0007669"/>
    <property type="project" value="InterPro"/>
</dbReference>